<dbReference type="SMR" id="A0A0P9ATC6"/>
<dbReference type="Gene3D" id="1.10.238.20">
    <property type="entry name" value="Pheromone/general odorant binding protein domain"/>
    <property type="match status" value="1"/>
</dbReference>
<dbReference type="KEGG" id="dan:26513975"/>
<dbReference type="OrthoDB" id="7846432at2759"/>
<dbReference type="InterPro" id="IPR006170">
    <property type="entry name" value="PBP/GOBP"/>
</dbReference>
<organism evidence="2 3">
    <name type="scientific">Drosophila ananassae</name>
    <name type="common">Fruit fly</name>
    <dbReference type="NCBI Taxonomy" id="7217"/>
    <lineage>
        <taxon>Eukaryota</taxon>
        <taxon>Metazoa</taxon>
        <taxon>Ecdysozoa</taxon>
        <taxon>Arthropoda</taxon>
        <taxon>Hexapoda</taxon>
        <taxon>Insecta</taxon>
        <taxon>Pterygota</taxon>
        <taxon>Neoptera</taxon>
        <taxon>Endopterygota</taxon>
        <taxon>Diptera</taxon>
        <taxon>Brachycera</taxon>
        <taxon>Muscomorpha</taxon>
        <taxon>Ephydroidea</taxon>
        <taxon>Drosophilidae</taxon>
        <taxon>Drosophila</taxon>
        <taxon>Sophophora</taxon>
    </lineage>
</organism>
<evidence type="ECO:0000256" key="1">
    <source>
        <dbReference type="SAM" id="SignalP"/>
    </source>
</evidence>
<proteinExistence type="predicted"/>
<keyword evidence="3" id="KW-1185">Reference proteome</keyword>
<dbReference type="SUPFAM" id="SSF47565">
    <property type="entry name" value="Insect pheromone/odorant-binding proteins"/>
    <property type="match status" value="1"/>
</dbReference>
<dbReference type="AlphaFoldDB" id="A0A0P9ATC6"/>
<sequence>MNLLSFLGFLVAVCASLCSAEKITAEILEKVVVGDIIEGCMIKKYGIKEQDARDVKTLPKERKRLVQMCLLHCMMEKGSFIINGKINPSKLRQSLGDNLTPAKMESVKKAEEQCHSMQYTKKCELGVQLLHCYQKTGNKIG</sequence>
<dbReference type="InParanoid" id="A0A0P9ATC6"/>
<feature type="chain" id="PRO_5006155317" evidence="1">
    <location>
        <begin position="21"/>
        <end position="141"/>
    </location>
</feature>
<protein>
    <submittedName>
        <fullName evidence="2">Uncharacterized protein</fullName>
    </submittedName>
</protein>
<accession>A0A0P9ATC6</accession>
<dbReference type="EMBL" id="CH902617">
    <property type="protein sequence ID" value="KPU80587.1"/>
    <property type="molecule type" value="Genomic_DNA"/>
</dbReference>
<dbReference type="Proteomes" id="UP000007801">
    <property type="component" value="Unassembled WGS sequence"/>
</dbReference>
<dbReference type="InterPro" id="IPR036728">
    <property type="entry name" value="PBP_GOBP_sf"/>
</dbReference>
<dbReference type="GO" id="GO:0005549">
    <property type="term" value="F:odorant binding"/>
    <property type="evidence" value="ECO:0007669"/>
    <property type="project" value="InterPro"/>
</dbReference>
<evidence type="ECO:0000313" key="2">
    <source>
        <dbReference type="EMBL" id="KPU80587.1"/>
    </source>
</evidence>
<dbReference type="GeneID" id="26513975"/>
<gene>
    <name evidence="2" type="primary">Dana\GF26566</name>
    <name evidence="2" type="ORF">GF26566</name>
</gene>
<dbReference type="Pfam" id="PF01395">
    <property type="entry name" value="PBP_GOBP"/>
    <property type="match status" value="1"/>
</dbReference>
<evidence type="ECO:0000313" key="3">
    <source>
        <dbReference type="Proteomes" id="UP000007801"/>
    </source>
</evidence>
<reference evidence="2 3" key="1">
    <citation type="journal article" date="2007" name="Nature">
        <title>Evolution of genes and genomes on the Drosophila phylogeny.</title>
        <authorList>
            <consortium name="Drosophila 12 Genomes Consortium"/>
            <person name="Clark A.G."/>
            <person name="Eisen M.B."/>
            <person name="Smith D.R."/>
            <person name="Bergman C.M."/>
            <person name="Oliver B."/>
            <person name="Markow T.A."/>
            <person name="Kaufman T.C."/>
            <person name="Kellis M."/>
            <person name="Gelbart W."/>
            <person name="Iyer V.N."/>
            <person name="Pollard D.A."/>
            <person name="Sackton T.B."/>
            <person name="Larracuente A.M."/>
            <person name="Singh N.D."/>
            <person name="Abad J.P."/>
            <person name="Abt D.N."/>
            <person name="Adryan B."/>
            <person name="Aguade M."/>
            <person name="Akashi H."/>
            <person name="Anderson W.W."/>
            <person name="Aquadro C.F."/>
            <person name="Ardell D.H."/>
            <person name="Arguello R."/>
            <person name="Artieri C.G."/>
            <person name="Barbash D.A."/>
            <person name="Barker D."/>
            <person name="Barsanti P."/>
            <person name="Batterham P."/>
            <person name="Batzoglou S."/>
            <person name="Begun D."/>
            <person name="Bhutkar A."/>
            <person name="Blanco E."/>
            <person name="Bosak S.A."/>
            <person name="Bradley R.K."/>
            <person name="Brand A.D."/>
            <person name="Brent M.R."/>
            <person name="Brooks A.N."/>
            <person name="Brown R.H."/>
            <person name="Butlin R.K."/>
            <person name="Caggese C."/>
            <person name="Calvi B.R."/>
            <person name="Bernardo de Carvalho A."/>
            <person name="Caspi A."/>
            <person name="Castrezana S."/>
            <person name="Celniker S.E."/>
            <person name="Chang J.L."/>
            <person name="Chapple C."/>
            <person name="Chatterji S."/>
            <person name="Chinwalla A."/>
            <person name="Civetta A."/>
            <person name="Clifton S.W."/>
            <person name="Comeron J.M."/>
            <person name="Costello J.C."/>
            <person name="Coyne J.A."/>
            <person name="Daub J."/>
            <person name="David R.G."/>
            <person name="Delcher A.L."/>
            <person name="Delehaunty K."/>
            <person name="Do C.B."/>
            <person name="Ebling H."/>
            <person name="Edwards K."/>
            <person name="Eickbush T."/>
            <person name="Evans J.D."/>
            <person name="Filipski A."/>
            <person name="Findeiss S."/>
            <person name="Freyhult E."/>
            <person name="Fulton L."/>
            <person name="Fulton R."/>
            <person name="Garcia A.C."/>
            <person name="Gardiner A."/>
            <person name="Garfield D.A."/>
            <person name="Garvin B.E."/>
            <person name="Gibson G."/>
            <person name="Gilbert D."/>
            <person name="Gnerre S."/>
            <person name="Godfrey J."/>
            <person name="Good R."/>
            <person name="Gotea V."/>
            <person name="Gravely B."/>
            <person name="Greenberg A.J."/>
            <person name="Griffiths-Jones S."/>
            <person name="Gross S."/>
            <person name="Guigo R."/>
            <person name="Gustafson E.A."/>
            <person name="Haerty W."/>
            <person name="Hahn M.W."/>
            <person name="Halligan D.L."/>
            <person name="Halpern A.L."/>
            <person name="Halter G.M."/>
            <person name="Han M.V."/>
            <person name="Heger A."/>
            <person name="Hillier L."/>
            <person name="Hinrichs A.S."/>
            <person name="Holmes I."/>
            <person name="Hoskins R.A."/>
            <person name="Hubisz M.J."/>
            <person name="Hultmark D."/>
            <person name="Huntley M.A."/>
            <person name="Jaffe D.B."/>
            <person name="Jagadeeshan S."/>
            <person name="Jeck W.R."/>
            <person name="Johnson J."/>
            <person name="Jones C.D."/>
            <person name="Jordan W.C."/>
            <person name="Karpen G.H."/>
            <person name="Kataoka E."/>
            <person name="Keightley P.D."/>
            <person name="Kheradpour P."/>
            <person name="Kirkness E.F."/>
            <person name="Koerich L.B."/>
            <person name="Kristiansen K."/>
            <person name="Kudrna D."/>
            <person name="Kulathinal R.J."/>
            <person name="Kumar S."/>
            <person name="Kwok R."/>
            <person name="Lander E."/>
            <person name="Langley C.H."/>
            <person name="Lapoint R."/>
            <person name="Lazzaro B.P."/>
            <person name="Lee S.J."/>
            <person name="Levesque L."/>
            <person name="Li R."/>
            <person name="Lin C.F."/>
            <person name="Lin M.F."/>
            <person name="Lindblad-Toh K."/>
            <person name="Llopart A."/>
            <person name="Long M."/>
            <person name="Low L."/>
            <person name="Lozovsky E."/>
            <person name="Lu J."/>
            <person name="Luo M."/>
            <person name="Machado C.A."/>
            <person name="Makalowski W."/>
            <person name="Marzo M."/>
            <person name="Matsuda M."/>
            <person name="Matzkin L."/>
            <person name="McAllister B."/>
            <person name="McBride C.S."/>
            <person name="McKernan B."/>
            <person name="McKernan K."/>
            <person name="Mendez-Lago M."/>
            <person name="Minx P."/>
            <person name="Mollenhauer M.U."/>
            <person name="Montooth K."/>
            <person name="Mount S.M."/>
            <person name="Mu X."/>
            <person name="Myers E."/>
            <person name="Negre B."/>
            <person name="Newfeld S."/>
            <person name="Nielsen R."/>
            <person name="Noor M.A."/>
            <person name="O'Grady P."/>
            <person name="Pachter L."/>
            <person name="Papaceit M."/>
            <person name="Parisi M.J."/>
            <person name="Parisi M."/>
            <person name="Parts L."/>
            <person name="Pedersen J.S."/>
            <person name="Pesole G."/>
            <person name="Phillippy A.M."/>
            <person name="Ponting C.P."/>
            <person name="Pop M."/>
            <person name="Porcelli D."/>
            <person name="Powell J.R."/>
            <person name="Prohaska S."/>
            <person name="Pruitt K."/>
            <person name="Puig M."/>
            <person name="Quesneville H."/>
            <person name="Ram K.R."/>
            <person name="Rand D."/>
            <person name="Rasmussen M.D."/>
            <person name="Reed L.K."/>
            <person name="Reenan R."/>
            <person name="Reily A."/>
            <person name="Remington K.A."/>
            <person name="Rieger T.T."/>
            <person name="Ritchie M.G."/>
            <person name="Robin C."/>
            <person name="Rogers Y.H."/>
            <person name="Rohde C."/>
            <person name="Rozas J."/>
            <person name="Rubenfield M.J."/>
            <person name="Ruiz A."/>
            <person name="Russo S."/>
            <person name="Salzberg S.L."/>
            <person name="Sanchez-Gracia A."/>
            <person name="Saranga D.J."/>
            <person name="Sato H."/>
            <person name="Schaeffer S.W."/>
            <person name="Schatz M.C."/>
            <person name="Schlenke T."/>
            <person name="Schwartz R."/>
            <person name="Segarra C."/>
            <person name="Singh R.S."/>
            <person name="Sirot L."/>
            <person name="Sirota M."/>
            <person name="Sisneros N.B."/>
            <person name="Smith C.D."/>
            <person name="Smith T.F."/>
            <person name="Spieth J."/>
            <person name="Stage D.E."/>
            <person name="Stark A."/>
            <person name="Stephan W."/>
            <person name="Strausberg R.L."/>
            <person name="Strempel S."/>
            <person name="Sturgill D."/>
            <person name="Sutton G."/>
            <person name="Sutton G.G."/>
            <person name="Tao W."/>
            <person name="Teichmann S."/>
            <person name="Tobari Y.N."/>
            <person name="Tomimura Y."/>
            <person name="Tsolas J.M."/>
            <person name="Valente V.L."/>
            <person name="Venter E."/>
            <person name="Venter J.C."/>
            <person name="Vicario S."/>
            <person name="Vieira F.G."/>
            <person name="Vilella A.J."/>
            <person name="Villasante A."/>
            <person name="Walenz B."/>
            <person name="Wang J."/>
            <person name="Wasserman M."/>
            <person name="Watts T."/>
            <person name="Wilson D."/>
            <person name="Wilson R.K."/>
            <person name="Wing R.A."/>
            <person name="Wolfner M.F."/>
            <person name="Wong A."/>
            <person name="Wong G.K."/>
            <person name="Wu C.I."/>
            <person name="Wu G."/>
            <person name="Yamamoto D."/>
            <person name="Yang H.P."/>
            <person name="Yang S.P."/>
            <person name="Yorke J.A."/>
            <person name="Yoshida K."/>
            <person name="Zdobnov E."/>
            <person name="Zhang P."/>
            <person name="Zhang Y."/>
            <person name="Zimin A.V."/>
            <person name="Baldwin J."/>
            <person name="Abdouelleil A."/>
            <person name="Abdulkadir J."/>
            <person name="Abebe A."/>
            <person name="Abera B."/>
            <person name="Abreu J."/>
            <person name="Acer S.C."/>
            <person name="Aftuck L."/>
            <person name="Alexander A."/>
            <person name="An P."/>
            <person name="Anderson E."/>
            <person name="Anderson S."/>
            <person name="Arachi H."/>
            <person name="Azer M."/>
            <person name="Bachantsang P."/>
            <person name="Barry A."/>
            <person name="Bayul T."/>
            <person name="Berlin A."/>
            <person name="Bessette D."/>
            <person name="Bloom T."/>
            <person name="Blye J."/>
            <person name="Boguslavskiy L."/>
            <person name="Bonnet C."/>
            <person name="Boukhgalter B."/>
            <person name="Bourzgui I."/>
            <person name="Brown A."/>
            <person name="Cahill P."/>
            <person name="Channer S."/>
            <person name="Cheshatsang Y."/>
            <person name="Chuda L."/>
            <person name="Citroen M."/>
            <person name="Collymore A."/>
            <person name="Cooke P."/>
            <person name="Costello M."/>
            <person name="D'Aco K."/>
            <person name="Daza R."/>
            <person name="De Haan G."/>
            <person name="DeGray S."/>
            <person name="DeMaso C."/>
            <person name="Dhargay N."/>
            <person name="Dooley K."/>
            <person name="Dooley E."/>
            <person name="Doricent M."/>
            <person name="Dorje P."/>
            <person name="Dorjee K."/>
            <person name="Dupes A."/>
            <person name="Elong R."/>
            <person name="Falk J."/>
            <person name="Farina A."/>
            <person name="Faro S."/>
            <person name="Ferguson D."/>
            <person name="Fisher S."/>
            <person name="Foley C.D."/>
            <person name="Franke A."/>
            <person name="Friedrich D."/>
            <person name="Gadbois L."/>
            <person name="Gearin G."/>
            <person name="Gearin C.R."/>
            <person name="Giannoukos G."/>
            <person name="Goode T."/>
            <person name="Graham J."/>
            <person name="Grandbois E."/>
            <person name="Grewal S."/>
            <person name="Gyaltsen K."/>
            <person name="Hafez N."/>
            <person name="Hagos B."/>
            <person name="Hall J."/>
            <person name="Henson C."/>
            <person name="Hollinger A."/>
            <person name="Honan T."/>
            <person name="Huard M.D."/>
            <person name="Hughes L."/>
            <person name="Hurhula B."/>
            <person name="Husby M.E."/>
            <person name="Kamat A."/>
            <person name="Kanga B."/>
            <person name="Kashin S."/>
            <person name="Khazanovich D."/>
            <person name="Kisner P."/>
            <person name="Lance K."/>
            <person name="Lara M."/>
            <person name="Lee W."/>
            <person name="Lennon N."/>
            <person name="Letendre F."/>
            <person name="LeVine R."/>
            <person name="Lipovsky A."/>
            <person name="Liu X."/>
            <person name="Liu J."/>
            <person name="Liu S."/>
            <person name="Lokyitsang T."/>
            <person name="Lokyitsang Y."/>
            <person name="Lubonja R."/>
            <person name="Lui A."/>
            <person name="MacDonald P."/>
            <person name="Magnisalis V."/>
            <person name="Maru K."/>
            <person name="Matthews C."/>
            <person name="McCusker W."/>
            <person name="McDonough S."/>
            <person name="Mehta T."/>
            <person name="Meldrim J."/>
            <person name="Meneus L."/>
            <person name="Mihai O."/>
            <person name="Mihalev A."/>
            <person name="Mihova T."/>
            <person name="Mittelman R."/>
            <person name="Mlenga V."/>
            <person name="Montmayeur A."/>
            <person name="Mulrain L."/>
            <person name="Navidi A."/>
            <person name="Naylor J."/>
            <person name="Negash T."/>
            <person name="Nguyen T."/>
            <person name="Nguyen N."/>
            <person name="Nicol R."/>
            <person name="Norbu C."/>
            <person name="Norbu N."/>
            <person name="Novod N."/>
            <person name="O'Neill B."/>
            <person name="Osman S."/>
            <person name="Markiewicz E."/>
            <person name="Oyono O.L."/>
            <person name="Patti C."/>
            <person name="Phunkhang P."/>
            <person name="Pierre F."/>
            <person name="Priest M."/>
            <person name="Raghuraman S."/>
            <person name="Rege F."/>
            <person name="Reyes R."/>
            <person name="Rise C."/>
            <person name="Rogov P."/>
            <person name="Ross K."/>
            <person name="Ryan E."/>
            <person name="Settipalli S."/>
            <person name="Shea T."/>
            <person name="Sherpa N."/>
            <person name="Shi L."/>
            <person name="Shih D."/>
            <person name="Sparrow T."/>
            <person name="Spaulding J."/>
            <person name="Stalker J."/>
            <person name="Stange-Thomann N."/>
            <person name="Stavropoulos S."/>
            <person name="Stone C."/>
            <person name="Strader C."/>
            <person name="Tesfaye S."/>
            <person name="Thomson T."/>
            <person name="Thoulutsang Y."/>
            <person name="Thoulutsang D."/>
            <person name="Topham K."/>
            <person name="Topping I."/>
            <person name="Tsamla T."/>
            <person name="Vassiliev H."/>
            <person name="Vo A."/>
            <person name="Wangchuk T."/>
            <person name="Wangdi T."/>
            <person name="Weiand M."/>
            <person name="Wilkinson J."/>
            <person name="Wilson A."/>
            <person name="Yadav S."/>
            <person name="Young G."/>
            <person name="Yu Q."/>
            <person name="Zembek L."/>
            <person name="Zhong D."/>
            <person name="Zimmer A."/>
            <person name="Zwirko Z."/>
            <person name="Jaffe D.B."/>
            <person name="Alvarez P."/>
            <person name="Brockman W."/>
            <person name="Butler J."/>
            <person name="Chin C."/>
            <person name="Gnerre S."/>
            <person name="Grabherr M."/>
            <person name="Kleber M."/>
            <person name="Mauceli E."/>
            <person name="MacCallum I."/>
        </authorList>
    </citation>
    <scope>NUCLEOTIDE SEQUENCE [LARGE SCALE GENOMIC DNA]</scope>
    <source>
        <strain evidence="3">Tucson 14024-0371.13</strain>
    </source>
</reference>
<name>A0A0P9ATC6_DROAN</name>
<keyword evidence="1" id="KW-0732">Signal</keyword>
<feature type="signal peptide" evidence="1">
    <location>
        <begin position="1"/>
        <end position="20"/>
    </location>
</feature>